<evidence type="ECO:0000256" key="1">
    <source>
        <dbReference type="ARBA" id="ARBA00001933"/>
    </source>
</evidence>
<comment type="catalytic activity">
    <reaction evidence="11">
        <text>(sulfur carrier)-H + L-cysteine = (sulfur carrier)-SH + L-alanine</text>
        <dbReference type="Rhea" id="RHEA:43892"/>
        <dbReference type="Rhea" id="RHEA-COMP:14737"/>
        <dbReference type="Rhea" id="RHEA-COMP:14739"/>
        <dbReference type="ChEBI" id="CHEBI:29917"/>
        <dbReference type="ChEBI" id="CHEBI:35235"/>
        <dbReference type="ChEBI" id="CHEBI:57972"/>
        <dbReference type="ChEBI" id="CHEBI:64428"/>
        <dbReference type="EC" id="2.8.1.7"/>
    </reaction>
</comment>
<dbReference type="GO" id="GO:0051536">
    <property type="term" value="F:iron-sulfur cluster binding"/>
    <property type="evidence" value="ECO:0007669"/>
    <property type="project" value="UniProtKB-KW"/>
</dbReference>
<evidence type="ECO:0000256" key="4">
    <source>
        <dbReference type="ARBA" id="ARBA00012239"/>
    </source>
</evidence>
<proteinExistence type="inferred from homology"/>
<dbReference type="Gene3D" id="3.40.640.10">
    <property type="entry name" value="Type I PLP-dependent aspartate aminotransferase-like (Major domain)"/>
    <property type="match status" value="1"/>
</dbReference>
<keyword evidence="6" id="KW-0808">Transferase</keyword>
<name>A0A6M1LWW4_9PROT</name>
<evidence type="ECO:0000256" key="5">
    <source>
        <dbReference type="ARBA" id="ARBA00013558"/>
    </source>
</evidence>
<reference evidence="15 16" key="1">
    <citation type="submission" date="2020-03" db="EMBL/GenBank/DDBJ databases">
        <title>Roseomonas stagni sp. nov., isolated from pond water in Japan.</title>
        <authorList>
            <person name="Furuhata K."/>
            <person name="Miyamoto H."/>
            <person name="Goto K."/>
        </authorList>
    </citation>
    <scope>NUCLEOTIDE SEQUENCE [LARGE SCALE GENOMIC DNA]</scope>
    <source>
        <strain evidence="15 16">PeD5</strain>
    </source>
</reference>
<dbReference type="EC" id="2.8.1.7" evidence="4"/>
<keyword evidence="10" id="KW-0411">Iron-sulfur</keyword>
<keyword evidence="7" id="KW-0479">Metal-binding</keyword>
<feature type="domain" description="Aminotransferase class V" evidence="14">
    <location>
        <begin position="44"/>
        <end position="400"/>
    </location>
</feature>
<keyword evidence="9" id="KW-0408">Iron</keyword>
<dbReference type="InterPro" id="IPR015421">
    <property type="entry name" value="PyrdxlP-dep_Trfase_major"/>
</dbReference>
<dbReference type="SUPFAM" id="SSF53383">
    <property type="entry name" value="PLP-dependent transferases"/>
    <property type="match status" value="1"/>
</dbReference>
<evidence type="ECO:0000259" key="14">
    <source>
        <dbReference type="Pfam" id="PF00266"/>
    </source>
</evidence>
<dbReference type="GO" id="GO:0046872">
    <property type="term" value="F:metal ion binding"/>
    <property type="evidence" value="ECO:0007669"/>
    <property type="project" value="UniProtKB-KW"/>
</dbReference>
<evidence type="ECO:0000313" key="16">
    <source>
        <dbReference type="Proteomes" id="UP000475385"/>
    </source>
</evidence>
<evidence type="ECO:0000256" key="2">
    <source>
        <dbReference type="ARBA" id="ARBA00003120"/>
    </source>
</evidence>
<evidence type="ECO:0000256" key="3">
    <source>
        <dbReference type="ARBA" id="ARBA00006490"/>
    </source>
</evidence>
<sequence length="420" mass="43843">MKALHSRDHASSLSRAGEGEGAPGVWTSTCPASDAHGLAPPRPIYLDHHATTPMDPRVITVVRRVMEECFGNPNSVDHVFGDRAAALLSEAREHVGALVGAEPEHVRFTSGATEAIRIALGIAEEAVQGRPLRVAATRVEHKAVLDALAYWERRGRAQVVWINVDERARVELSAIAAAVAEGADLLCLMAANNEVGTIYPIEDAAAIARRAGAAILVDATQAASAGSLRAADWGIDYLALSAHKLYGPKGAGALVGPLACSEAAELAAGHSGTPNSPALAGFGEASRLSLLERDRDQVRLCELRDRLEAALLSSVPRLVVNGDRANRLAGNLHISAPGVPNGAVVARVRRDVAVSTGSACSSGSDAPSHVLRAMRLPADIQDSALRVSVGKFTTTDEVDRAAALLAAAIADVRTAMGMRT</sequence>
<dbReference type="PANTHER" id="PTHR11601">
    <property type="entry name" value="CYSTEINE DESULFURYLASE FAMILY MEMBER"/>
    <property type="match status" value="1"/>
</dbReference>
<dbReference type="InterPro" id="IPR016454">
    <property type="entry name" value="Cysteine_dSase"/>
</dbReference>
<dbReference type="AlphaFoldDB" id="A0A6M1LWW4"/>
<dbReference type="InterPro" id="IPR000192">
    <property type="entry name" value="Aminotrans_V_dom"/>
</dbReference>
<comment type="cofactor">
    <cofactor evidence="1 12">
        <name>pyridoxal 5'-phosphate</name>
        <dbReference type="ChEBI" id="CHEBI:597326"/>
    </cofactor>
</comment>
<feature type="region of interest" description="Disordered" evidence="13">
    <location>
        <begin position="1"/>
        <end position="28"/>
    </location>
</feature>
<dbReference type="EMBL" id="JAAIKB010000022">
    <property type="protein sequence ID" value="NGM23974.1"/>
    <property type="molecule type" value="Genomic_DNA"/>
</dbReference>
<organism evidence="15 16">
    <name type="scientific">Falsiroseomonas algicola</name>
    <dbReference type="NCBI Taxonomy" id="2716930"/>
    <lineage>
        <taxon>Bacteria</taxon>
        <taxon>Pseudomonadati</taxon>
        <taxon>Pseudomonadota</taxon>
        <taxon>Alphaproteobacteria</taxon>
        <taxon>Acetobacterales</taxon>
        <taxon>Roseomonadaceae</taxon>
        <taxon>Falsiroseomonas</taxon>
    </lineage>
</organism>
<evidence type="ECO:0000256" key="11">
    <source>
        <dbReference type="ARBA" id="ARBA00050776"/>
    </source>
</evidence>
<comment type="similarity">
    <text evidence="3">Belongs to the class-V pyridoxal-phosphate-dependent aminotransferase family. NifS/IscS subfamily.</text>
</comment>
<evidence type="ECO:0000256" key="6">
    <source>
        <dbReference type="ARBA" id="ARBA00022679"/>
    </source>
</evidence>
<dbReference type="PROSITE" id="PS00595">
    <property type="entry name" value="AA_TRANSFER_CLASS_5"/>
    <property type="match status" value="1"/>
</dbReference>
<comment type="function">
    <text evidence="2">Catalyzes the removal of elemental sulfur atoms from cysteine to produce alanine. Seems to participate in the biosynthesis of the nitrogenase metalloclusters by providing the inorganic sulfur required for the Fe-S core formation.</text>
</comment>
<evidence type="ECO:0000256" key="8">
    <source>
        <dbReference type="ARBA" id="ARBA00022898"/>
    </source>
</evidence>
<accession>A0A6M1LWW4</accession>
<evidence type="ECO:0000256" key="7">
    <source>
        <dbReference type="ARBA" id="ARBA00022723"/>
    </source>
</evidence>
<protein>
    <recommendedName>
        <fullName evidence="5">Cysteine desulfurase</fullName>
        <ecNumber evidence="4">2.8.1.7</ecNumber>
    </recommendedName>
</protein>
<dbReference type="RefSeq" id="WP_164697889.1">
    <property type="nucleotide sequence ID" value="NZ_JAAIKB010000022.1"/>
</dbReference>
<dbReference type="InterPro" id="IPR015424">
    <property type="entry name" value="PyrdxlP-dep_Trfase"/>
</dbReference>
<dbReference type="Proteomes" id="UP000475385">
    <property type="component" value="Unassembled WGS sequence"/>
</dbReference>
<dbReference type="InterPro" id="IPR020578">
    <property type="entry name" value="Aminotrans_V_PyrdxlP_BS"/>
</dbReference>
<evidence type="ECO:0000256" key="12">
    <source>
        <dbReference type="RuleBase" id="RU004504"/>
    </source>
</evidence>
<dbReference type="Pfam" id="PF00266">
    <property type="entry name" value="Aminotran_5"/>
    <property type="match status" value="1"/>
</dbReference>
<dbReference type="Gene3D" id="3.90.1150.10">
    <property type="entry name" value="Aspartate Aminotransferase, domain 1"/>
    <property type="match status" value="1"/>
</dbReference>
<evidence type="ECO:0000313" key="15">
    <source>
        <dbReference type="EMBL" id="NGM23974.1"/>
    </source>
</evidence>
<dbReference type="GO" id="GO:0031071">
    <property type="term" value="F:cysteine desulfurase activity"/>
    <property type="evidence" value="ECO:0007669"/>
    <property type="project" value="UniProtKB-EC"/>
</dbReference>
<keyword evidence="16" id="KW-1185">Reference proteome</keyword>
<keyword evidence="8" id="KW-0663">Pyridoxal phosphate</keyword>
<evidence type="ECO:0000256" key="10">
    <source>
        <dbReference type="ARBA" id="ARBA00023014"/>
    </source>
</evidence>
<dbReference type="PANTHER" id="PTHR11601:SF34">
    <property type="entry name" value="CYSTEINE DESULFURASE"/>
    <property type="match status" value="1"/>
</dbReference>
<evidence type="ECO:0000256" key="13">
    <source>
        <dbReference type="SAM" id="MobiDB-lite"/>
    </source>
</evidence>
<feature type="compositionally biased region" description="Basic and acidic residues" evidence="13">
    <location>
        <begin position="1"/>
        <end position="10"/>
    </location>
</feature>
<dbReference type="InterPro" id="IPR015422">
    <property type="entry name" value="PyrdxlP-dep_Trfase_small"/>
</dbReference>
<gene>
    <name evidence="15" type="ORF">G3576_28465</name>
</gene>
<comment type="caution">
    <text evidence="15">The sequence shown here is derived from an EMBL/GenBank/DDBJ whole genome shotgun (WGS) entry which is preliminary data.</text>
</comment>
<evidence type="ECO:0000256" key="9">
    <source>
        <dbReference type="ARBA" id="ARBA00023004"/>
    </source>
</evidence>
<dbReference type="PIRSF" id="PIRSF005572">
    <property type="entry name" value="NifS"/>
    <property type="match status" value="1"/>
</dbReference>